<comment type="subcellular location">
    <subcellularLocation>
        <location evidence="1">Secreted</location>
    </subcellularLocation>
</comment>
<dbReference type="GO" id="GO:0005576">
    <property type="term" value="C:extracellular region"/>
    <property type="evidence" value="ECO:0007669"/>
    <property type="project" value="UniProtKB-SubCell"/>
</dbReference>
<feature type="chain" id="PRO_5041912441" description="Cerato-platanin" evidence="4">
    <location>
        <begin position="18"/>
        <end position="232"/>
    </location>
</feature>
<name>A0AAE0MI01_9PEZI</name>
<evidence type="ECO:0008006" key="7">
    <source>
        <dbReference type="Google" id="ProtNLM"/>
    </source>
</evidence>
<dbReference type="Pfam" id="PF07249">
    <property type="entry name" value="Cerato-platanin"/>
    <property type="match status" value="1"/>
</dbReference>
<evidence type="ECO:0000256" key="2">
    <source>
        <dbReference type="ARBA" id="ARBA00010421"/>
    </source>
</evidence>
<keyword evidence="4" id="KW-0732">Signal</keyword>
<proteinExistence type="inferred from homology"/>
<dbReference type="InterPro" id="IPR036908">
    <property type="entry name" value="RlpA-like_sf"/>
</dbReference>
<evidence type="ECO:0000313" key="5">
    <source>
        <dbReference type="EMBL" id="KAK3332915.1"/>
    </source>
</evidence>
<reference evidence="5" key="2">
    <citation type="submission" date="2023-06" db="EMBL/GenBank/DDBJ databases">
        <authorList>
            <consortium name="Lawrence Berkeley National Laboratory"/>
            <person name="Haridas S."/>
            <person name="Hensen N."/>
            <person name="Bonometti L."/>
            <person name="Westerberg I."/>
            <person name="Brannstrom I.O."/>
            <person name="Guillou S."/>
            <person name="Cros-Aarteil S."/>
            <person name="Calhoun S."/>
            <person name="Kuo A."/>
            <person name="Mondo S."/>
            <person name="Pangilinan J."/>
            <person name="Riley R."/>
            <person name="Labutti K."/>
            <person name="Andreopoulos B."/>
            <person name="Lipzen A."/>
            <person name="Chen C."/>
            <person name="Yanf M."/>
            <person name="Daum C."/>
            <person name="Ng V."/>
            <person name="Clum A."/>
            <person name="Steindorff A."/>
            <person name="Ohm R."/>
            <person name="Martin F."/>
            <person name="Silar P."/>
            <person name="Natvig D."/>
            <person name="Lalanne C."/>
            <person name="Gautier V."/>
            <person name="Ament-Velasquez S.L."/>
            <person name="Kruys A."/>
            <person name="Hutchinson M.I."/>
            <person name="Powell A.J."/>
            <person name="Barry K."/>
            <person name="Miller A.N."/>
            <person name="Grigoriev I.V."/>
            <person name="Debuchy R."/>
            <person name="Gladieux P."/>
            <person name="Thoren M.H."/>
            <person name="Johannesson H."/>
        </authorList>
    </citation>
    <scope>NUCLEOTIDE SEQUENCE</scope>
    <source>
        <strain evidence="5">SMH4131-1</strain>
    </source>
</reference>
<evidence type="ECO:0000256" key="3">
    <source>
        <dbReference type="ARBA" id="ARBA00022525"/>
    </source>
</evidence>
<reference evidence="5" key="1">
    <citation type="journal article" date="2023" name="Mol. Phylogenet. Evol.">
        <title>Genome-scale phylogeny and comparative genomics of the fungal order Sordariales.</title>
        <authorList>
            <person name="Hensen N."/>
            <person name="Bonometti L."/>
            <person name="Westerberg I."/>
            <person name="Brannstrom I.O."/>
            <person name="Guillou S."/>
            <person name="Cros-Aarteil S."/>
            <person name="Calhoun S."/>
            <person name="Haridas S."/>
            <person name="Kuo A."/>
            <person name="Mondo S."/>
            <person name="Pangilinan J."/>
            <person name="Riley R."/>
            <person name="LaButti K."/>
            <person name="Andreopoulos B."/>
            <person name="Lipzen A."/>
            <person name="Chen C."/>
            <person name="Yan M."/>
            <person name="Daum C."/>
            <person name="Ng V."/>
            <person name="Clum A."/>
            <person name="Steindorff A."/>
            <person name="Ohm R.A."/>
            <person name="Martin F."/>
            <person name="Silar P."/>
            <person name="Natvig D.O."/>
            <person name="Lalanne C."/>
            <person name="Gautier V."/>
            <person name="Ament-Velasquez S.L."/>
            <person name="Kruys A."/>
            <person name="Hutchinson M.I."/>
            <person name="Powell A.J."/>
            <person name="Barry K."/>
            <person name="Miller A.N."/>
            <person name="Grigoriev I.V."/>
            <person name="Debuchy R."/>
            <person name="Gladieux P."/>
            <person name="Hiltunen Thoren M."/>
            <person name="Johannesson H."/>
        </authorList>
    </citation>
    <scope>NUCLEOTIDE SEQUENCE</scope>
    <source>
        <strain evidence="5">SMH4131-1</strain>
    </source>
</reference>
<evidence type="ECO:0000256" key="1">
    <source>
        <dbReference type="ARBA" id="ARBA00004613"/>
    </source>
</evidence>
<dbReference type="Gene3D" id="2.40.40.10">
    <property type="entry name" value="RlpA-like domain"/>
    <property type="match status" value="1"/>
</dbReference>
<accession>A0AAE0MI01</accession>
<feature type="signal peptide" evidence="4">
    <location>
        <begin position="1"/>
        <end position="17"/>
    </location>
</feature>
<dbReference type="PANTHER" id="PTHR38850:SF2">
    <property type="entry name" value="CERATO-PLATANIN"/>
    <property type="match status" value="1"/>
</dbReference>
<gene>
    <name evidence="5" type="ORF">B0T19DRAFT_448705</name>
</gene>
<dbReference type="Proteomes" id="UP001286456">
    <property type="component" value="Unassembled WGS sequence"/>
</dbReference>
<dbReference type="EMBL" id="JAUEPO010000002">
    <property type="protein sequence ID" value="KAK3332915.1"/>
    <property type="molecule type" value="Genomic_DNA"/>
</dbReference>
<keyword evidence="3" id="KW-0964">Secreted</keyword>
<dbReference type="AlphaFoldDB" id="A0AAE0MI01"/>
<dbReference type="InterPro" id="IPR010829">
    <property type="entry name" value="Cerato-platanin"/>
</dbReference>
<evidence type="ECO:0000313" key="6">
    <source>
        <dbReference type="Proteomes" id="UP001286456"/>
    </source>
</evidence>
<keyword evidence="6" id="KW-1185">Reference proteome</keyword>
<protein>
    <recommendedName>
        <fullName evidence="7">Cerato-platanin</fullName>
    </recommendedName>
</protein>
<comment type="similarity">
    <text evidence="2">Belongs to the cerato-platanin family.</text>
</comment>
<comment type="caution">
    <text evidence="5">The sequence shown here is derived from an EMBL/GenBank/DDBJ whole genome shotgun (WGS) entry which is preliminary data.</text>
</comment>
<organism evidence="5 6">
    <name type="scientific">Cercophora scortea</name>
    <dbReference type="NCBI Taxonomy" id="314031"/>
    <lineage>
        <taxon>Eukaryota</taxon>
        <taxon>Fungi</taxon>
        <taxon>Dikarya</taxon>
        <taxon>Ascomycota</taxon>
        <taxon>Pezizomycotina</taxon>
        <taxon>Sordariomycetes</taxon>
        <taxon>Sordariomycetidae</taxon>
        <taxon>Sordariales</taxon>
        <taxon>Lasiosphaeriaceae</taxon>
        <taxon>Cercophora</taxon>
    </lineage>
</organism>
<sequence>MLANILSLAALALGVSAATIPVTPRDTASVGVTPHDHYSSSVGVLGCHINTNRVAYWPMAVDCNNICVQVSYGGRTLNLLRIDQSGGAYDISYDAWNYLYTGQGATVAPVAGGAVSMDYQNVPASNCAGLINSANGGLPLSAANSMNFLTSCAAGTWVGDHHVLYNILNPVCTYGYDEVCTLAAGANQATCPHTLGSNNPLTTAPVYNILYPSGQVALATQVRHPVERKKFW</sequence>
<evidence type="ECO:0000256" key="4">
    <source>
        <dbReference type="SAM" id="SignalP"/>
    </source>
</evidence>
<dbReference type="PANTHER" id="PTHR38850">
    <property type="entry name" value="CERATO-PLATANIN"/>
    <property type="match status" value="1"/>
</dbReference>